<dbReference type="EMBL" id="MWMH01000005">
    <property type="protein sequence ID" value="OOP72260.1"/>
    <property type="molecule type" value="Genomic_DNA"/>
</dbReference>
<dbReference type="Pfam" id="PF01638">
    <property type="entry name" value="HxlR"/>
    <property type="match status" value="1"/>
</dbReference>
<accession>A0A1S8QN46</accession>
<name>A0A1S8QN46_CLOBE</name>
<dbReference type="RefSeq" id="WP_077831260.1">
    <property type="nucleotide sequence ID" value="NZ_JABSWM010000001.1"/>
</dbReference>
<sequence>MKDGIIDPSVCPISYTLSIVGGKWKWVLMWILSTKGTQRYGEIRKLLPDISHKILIQHLKDLEASGLLSRKEYSQVPPKVEYSLTDKGQTLIPILELMSDWGSINLPK</sequence>
<evidence type="ECO:0000313" key="1">
    <source>
        <dbReference type="EMBL" id="OOP72260.1"/>
    </source>
</evidence>
<dbReference type="InterPro" id="IPR036388">
    <property type="entry name" value="WH-like_DNA-bd_sf"/>
</dbReference>
<dbReference type="SUPFAM" id="SSF46785">
    <property type="entry name" value="Winged helix' DNA-binding domain"/>
    <property type="match status" value="1"/>
</dbReference>
<dbReference type="PANTHER" id="PTHR33204">
    <property type="entry name" value="TRANSCRIPTIONAL REGULATOR, MARR FAMILY"/>
    <property type="match status" value="1"/>
</dbReference>
<reference evidence="1 2" key="1">
    <citation type="submission" date="2017-02" db="EMBL/GenBank/DDBJ databases">
        <title>Genome sequence of Clostridium beijerinckii Br21.</title>
        <authorList>
            <person name="Fonseca B.C."/>
            <person name="Guazzaroni M.E."/>
            <person name="Riano-Pachon D.M."/>
            <person name="Reginatto V."/>
        </authorList>
    </citation>
    <scope>NUCLEOTIDE SEQUENCE [LARGE SCALE GENOMIC DNA]</scope>
    <source>
        <strain evidence="1 2">Br21</strain>
    </source>
</reference>
<proteinExistence type="predicted"/>
<protein>
    <submittedName>
        <fullName evidence="1">Transcriptional regulator</fullName>
    </submittedName>
</protein>
<dbReference type="PROSITE" id="PS51118">
    <property type="entry name" value="HTH_HXLR"/>
    <property type="match status" value="1"/>
</dbReference>
<dbReference type="InterPro" id="IPR036390">
    <property type="entry name" value="WH_DNA-bd_sf"/>
</dbReference>
<dbReference type="PANTHER" id="PTHR33204:SF29">
    <property type="entry name" value="TRANSCRIPTIONAL REGULATOR"/>
    <property type="match status" value="1"/>
</dbReference>
<dbReference type="InterPro" id="IPR002577">
    <property type="entry name" value="HTH_HxlR"/>
</dbReference>
<dbReference type="Proteomes" id="UP000190959">
    <property type="component" value="Unassembled WGS sequence"/>
</dbReference>
<evidence type="ECO:0000313" key="2">
    <source>
        <dbReference type="Proteomes" id="UP000190959"/>
    </source>
</evidence>
<gene>
    <name evidence="1" type="ORF">CBEIBR21_15020</name>
</gene>
<dbReference type="AlphaFoldDB" id="A0A1S8QN46"/>
<comment type="caution">
    <text evidence="1">The sequence shown here is derived from an EMBL/GenBank/DDBJ whole genome shotgun (WGS) entry which is preliminary data.</text>
</comment>
<dbReference type="Gene3D" id="1.10.10.10">
    <property type="entry name" value="Winged helix-like DNA-binding domain superfamily/Winged helix DNA-binding domain"/>
    <property type="match status" value="1"/>
</dbReference>
<organism evidence="1 2">
    <name type="scientific">Clostridium beijerinckii</name>
    <name type="common">Clostridium MP</name>
    <dbReference type="NCBI Taxonomy" id="1520"/>
    <lineage>
        <taxon>Bacteria</taxon>
        <taxon>Bacillati</taxon>
        <taxon>Bacillota</taxon>
        <taxon>Clostridia</taxon>
        <taxon>Eubacteriales</taxon>
        <taxon>Clostridiaceae</taxon>
        <taxon>Clostridium</taxon>
    </lineage>
</organism>